<feature type="region of interest" description="Disordered" evidence="1">
    <location>
        <begin position="32"/>
        <end position="76"/>
    </location>
</feature>
<keyword evidence="2" id="KW-0378">Hydrolase</keyword>
<organism evidence="2 3">
    <name type="scientific">Fusarium globosum</name>
    <dbReference type="NCBI Taxonomy" id="78864"/>
    <lineage>
        <taxon>Eukaryota</taxon>
        <taxon>Fungi</taxon>
        <taxon>Dikarya</taxon>
        <taxon>Ascomycota</taxon>
        <taxon>Pezizomycotina</taxon>
        <taxon>Sordariomycetes</taxon>
        <taxon>Hypocreomycetidae</taxon>
        <taxon>Hypocreales</taxon>
        <taxon>Nectriaceae</taxon>
        <taxon>Fusarium</taxon>
        <taxon>Fusarium fujikuroi species complex</taxon>
    </lineage>
</organism>
<keyword evidence="2" id="KW-0067">ATP-binding</keyword>
<dbReference type="PANTHER" id="PTHR47642:SF6">
    <property type="entry name" value="ATP-DEPENDENT DNA HELICASE"/>
    <property type="match status" value="1"/>
</dbReference>
<dbReference type="PANTHER" id="PTHR47642">
    <property type="entry name" value="ATP-DEPENDENT DNA HELICASE"/>
    <property type="match status" value="1"/>
</dbReference>
<sequence length="306" mass="34412">MYIEAYQHYRHMHQDLHPHDYYSTPQLILEEEFEEDPDDKDEVPEKSWEALTAGVPQDEPDVEEPESSVGDDAVASRNPEQRLVFDLFVNHMDQTLNPTYRPNPRPLLVQVDGQGGTGKSYLNHALFPALNSPNAINGSTLHSLLHLPLSKQITTLSDLTGNELTSLQARLSGVRYIILDEESMNQHEYSGGYSVLLLADFNQLPPVLEKPLYATELLGSEMEIADQNAHRTPKQSVKLEQVITQQGHDQAAFRDALQGLWTGRPTAEHWRLLSSPVQSKLTEDEIATLTMLHARSVTSTGIIWSD</sequence>
<feature type="compositionally biased region" description="Acidic residues" evidence="1">
    <location>
        <begin position="32"/>
        <end position="42"/>
    </location>
</feature>
<dbReference type="SUPFAM" id="SSF52540">
    <property type="entry name" value="P-loop containing nucleoside triphosphate hydrolases"/>
    <property type="match status" value="1"/>
</dbReference>
<reference evidence="2 3" key="1">
    <citation type="submission" date="2020-05" db="EMBL/GenBank/DDBJ databases">
        <title>Identification and distribution of gene clusters putatively required for synthesis of sphingolipid metabolism inhibitors in phylogenetically diverse species of the filamentous fungus Fusarium.</title>
        <authorList>
            <person name="Kim H.-S."/>
            <person name="Busman M."/>
            <person name="Brown D.W."/>
            <person name="Divon H."/>
            <person name="Uhlig S."/>
            <person name="Proctor R.H."/>
        </authorList>
    </citation>
    <scope>NUCLEOTIDE SEQUENCE [LARGE SCALE GENOMIC DNA]</scope>
    <source>
        <strain evidence="2 3">NRRL 26131</strain>
    </source>
</reference>
<dbReference type="InterPro" id="IPR051055">
    <property type="entry name" value="PIF1_helicase"/>
</dbReference>
<proteinExistence type="predicted"/>
<keyword evidence="2" id="KW-0547">Nucleotide-binding</keyword>
<comment type="caution">
    <text evidence="2">The sequence shown here is derived from an EMBL/GenBank/DDBJ whole genome shotgun (WGS) entry which is preliminary data.</text>
</comment>
<keyword evidence="3" id="KW-1185">Reference proteome</keyword>
<evidence type="ECO:0000313" key="3">
    <source>
        <dbReference type="Proteomes" id="UP000532311"/>
    </source>
</evidence>
<gene>
    <name evidence="2" type="ORF">FGLOB1_5758</name>
</gene>
<dbReference type="EMBL" id="JAAQPF010000235">
    <property type="protein sequence ID" value="KAF5709876.1"/>
    <property type="molecule type" value="Genomic_DNA"/>
</dbReference>
<accession>A0A8H5YDY4</accession>
<dbReference type="AlphaFoldDB" id="A0A8H5YDY4"/>
<evidence type="ECO:0000313" key="2">
    <source>
        <dbReference type="EMBL" id="KAF5709876.1"/>
    </source>
</evidence>
<dbReference type="InterPro" id="IPR027417">
    <property type="entry name" value="P-loop_NTPase"/>
</dbReference>
<dbReference type="Gene3D" id="3.40.50.300">
    <property type="entry name" value="P-loop containing nucleotide triphosphate hydrolases"/>
    <property type="match status" value="1"/>
</dbReference>
<keyword evidence="2" id="KW-0347">Helicase</keyword>
<name>A0A8H5YDY4_9HYPO</name>
<dbReference type="Proteomes" id="UP000532311">
    <property type="component" value="Unassembled WGS sequence"/>
</dbReference>
<evidence type="ECO:0000256" key="1">
    <source>
        <dbReference type="SAM" id="MobiDB-lite"/>
    </source>
</evidence>
<dbReference type="GO" id="GO:0004386">
    <property type="term" value="F:helicase activity"/>
    <property type="evidence" value="ECO:0007669"/>
    <property type="project" value="UniProtKB-KW"/>
</dbReference>
<protein>
    <submittedName>
        <fullName evidence="2">ATP-dependent DNA helicase PIF1</fullName>
    </submittedName>
</protein>